<dbReference type="InterPro" id="IPR010559">
    <property type="entry name" value="Sig_transdc_His_kin_internal"/>
</dbReference>
<sequence length="377" mass="44874">MKAVLGKRFILHGYIYFVGRKLMFIDNESKFLSLAVHLYMKLKQLTYLHLFFWIVYILASILFPGIANGFSNLVFDLTFFAISFTCFYINYFFIVPRFFHSDKMYQSVFAFVISISLFVVMRYFIEEWFLPAFFGVRNYPEGTSFSYYFFDNIFYSSTTIFISTAFWFFRYFIIAEMERAEMEKAKKNAELQALKTQINPHFIFNSLNNIYSLVYQKSENALPAIEELSRLLRYSTKDLGEDRIALEKEIGYIESLMALEKLRFKNPQLLVIEKKILHPDLRISPMILVPFVENAFKHGDFRNKGFNMRISDENEILHFYLLNYKKQKMKDQGSGIGIENVRKRLEILYPQQYTLIIKDSEQEFVVDLKINLRDENH</sequence>
<keyword evidence="2" id="KW-1133">Transmembrane helix</keyword>
<keyword evidence="4" id="KW-0808">Transferase</keyword>
<feature type="coiled-coil region" evidence="1">
    <location>
        <begin position="172"/>
        <end position="199"/>
    </location>
</feature>
<dbReference type="InterPro" id="IPR050640">
    <property type="entry name" value="Bact_2-comp_sensor_kinase"/>
</dbReference>
<keyword evidence="2" id="KW-0472">Membrane</keyword>
<evidence type="ECO:0000256" key="2">
    <source>
        <dbReference type="SAM" id="Phobius"/>
    </source>
</evidence>
<gene>
    <name evidence="4" type="ORF">SAMN05444408_10586</name>
</gene>
<dbReference type="GO" id="GO:0016020">
    <property type="term" value="C:membrane"/>
    <property type="evidence" value="ECO:0007669"/>
    <property type="project" value="InterPro"/>
</dbReference>
<name>A0A1M4WYB1_9FLAO</name>
<keyword evidence="1" id="KW-0175">Coiled coil</keyword>
<keyword evidence="2" id="KW-0812">Transmembrane</keyword>
<evidence type="ECO:0000313" key="4">
    <source>
        <dbReference type="EMBL" id="SHE86185.1"/>
    </source>
</evidence>
<evidence type="ECO:0000256" key="1">
    <source>
        <dbReference type="SAM" id="Coils"/>
    </source>
</evidence>
<dbReference type="AlphaFoldDB" id="A0A1M4WYB1"/>
<protein>
    <submittedName>
        <fullName evidence="4">Histidine kinase</fullName>
    </submittedName>
</protein>
<organism evidence="4 5">
    <name type="scientific">Chryseobacterium takakiae</name>
    <dbReference type="NCBI Taxonomy" id="1302685"/>
    <lineage>
        <taxon>Bacteria</taxon>
        <taxon>Pseudomonadati</taxon>
        <taxon>Bacteroidota</taxon>
        <taxon>Flavobacteriia</taxon>
        <taxon>Flavobacteriales</taxon>
        <taxon>Weeksellaceae</taxon>
        <taxon>Chryseobacterium group</taxon>
        <taxon>Chryseobacterium</taxon>
    </lineage>
</organism>
<dbReference type="PANTHER" id="PTHR34220">
    <property type="entry name" value="SENSOR HISTIDINE KINASE YPDA"/>
    <property type="match status" value="1"/>
</dbReference>
<dbReference type="Pfam" id="PF06580">
    <property type="entry name" value="His_kinase"/>
    <property type="match status" value="1"/>
</dbReference>
<dbReference type="PANTHER" id="PTHR34220:SF7">
    <property type="entry name" value="SENSOR HISTIDINE KINASE YPDA"/>
    <property type="match status" value="1"/>
</dbReference>
<keyword evidence="5" id="KW-1185">Reference proteome</keyword>
<keyword evidence="4" id="KW-0418">Kinase</keyword>
<accession>A0A1M4WYB1</accession>
<reference evidence="5" key="1">
    <citation type="submission" date="2016-11" db="EMBL/GenBank/DDBJ databases">
        <authorList>
            <person name="Varghese N."/>
            <person name="Submissions S."/>
        </authorList>
    </citation>
    <scope>NUCLEOTIDE SEQUENCE [LARGE SCALE GENOMIC DNA]</scope>
    <source>
        <strain evidence="5">DSM 26898</strain>
    </source>
</reference>
<proteinExistence type="predicted"/>
<feature type="transmembrane region" description="Helical" evidence="2">
    <location>
        <begin position="145"/>
        <end position="169"/>
    </location>
</feature>
<dbReference type="EMBL" id="FQVO01000005">
    <property type="protein sequence ID" value="SHE86185.1"/>
    <property type="molecule type" value="Genomic_DNA"/>
</dbReference>
<evidence type="ECO:0000313" key="5">
    <source>
        <dbReference type="Proteomes" id="UP000184236"/>
    </source>
</evidence>
<evidence type="ECO:0000259" key="3">
    <source>
        <dbReference type="Pfam" id="PF06580"/>
    </source>
</evidence>
<dbReference type="STRING" id="1302685.SAMN05444408_10586"/>
<dbReference type="Proteomes" id="UP000184236">
    <property type="component" value="Unassembled WGS sequence"/>
</dbReference>
<feature type="domain" description="Signal transduction histidine kinase internal region" evidence="3">
    <location>
        <begin position="189"/>
        <end position="266"/>
    </location>
</feature>
<dbReference type="GO" id="GO:0000155">
    <property type="term" value="F:phosphorelay sensor kinase activity"/>
    <property type="evidence" value="ECO:0007669"/>
    <property type="project" value="InterPro"/>
</dbReference>
<feature type="transmembrane region" description="Helical" evidence="2">
    <location>
        <begin position="107"/>
        <end position="125"/>
    </location>
</feature>
<feature type="transmembrane region" description="Helical" evidence="2">
    <location>
        <begin position="47"/>
        <end position="67"/>
    </location>
</feature>
<feature type="transmembrane region" description="Helical" evidence="2">
    <location>
        <begin position="73"/>
        <end position="95"/>
    </location>
</feature>